<evidence type="ECO:0000256" key="4">
    <source>
        <dbReference type="PIRSR" id="PIRSR006806-1"/>
    </source>
</evidence>
<keyword evidence="5" id="KW-0460">Magnesium</keyword>
<keyword evidence="2 4" id="KW-0547">Nucleotide-binding</keyword>
<dbReference type="InterPro" id="IPR002698">
    <property type="entry name" value="FTHF_cligase"/>
</dbReference>
<evidence type="ECO:0000313" key="7">
    <source>
        <dbReference type="Proteomes" id="UP000824072"/>
    </source>
</evidence>
<keyword evidence="3 4" id="KW-0067">ATP-binding</keyword>
<comment type="similarity">
    <text evidence="1 5">Belongs to the 5-formyltetrahydrofolate cyclo-ligase family.</text>
</comment>
<evidence type="ECO:0000256" key="5">
    <source>
        <dbReference type="RuleBase" id="RU361279"/>
    </source>
</evidence>
<dbReference type="EMBL" id="DVMU01000135">
    <property type="protein sequence ID" value="HIU34115.1"/>
    <property type="molecule type" value="Genomic_DNA"/>
</dbReference>
<gene>
    <name evidence="6" type="ORF">IAB02_06080</name>
</gene>
<comment type="cofactor">
    <cofactor evidence="5">
        <name>Mg(2+)</name>
        <dbReference type="ChEBI" id="CHEBI:18420"/>
    </cofactor>
</comment>
<comment type="catalytic activity">
    <reaction evidence="5">
        <text>(6S)-5-formyl-5,6,7,8-tetrahydrofolate + ATP = (6R)-5,10-methenyltetrahydrofolate + ADP + phosphate</text>
        <dbReference type="Rhea" id="RHEA:10488"/>
        <dbReference type="ChEBI" id="CHEBI:30616"/>
        <dbReference type="ChEBI" id="CHEBI:43474"/>
        <dbReference type="ChEBI" id="CHEBI:57455"/>
        <dbReference type="ChEBI" id="CHEBI:57457"/>
        <dbReference type="ChEBI" id="CHEBI:456216"/>
        <dbReference type="EC" id="6.3.3.2"/>
    </reaction>
</comment>
<feature type="binding site" evidence="4">
    <location>
        <begin position="123"/>
        <end position="131"/>
    </location>
    <ligand>
        <name>ATP</name>
        <dbReference type="ChEBI" id="CHEBI:30616"/>
    </ligand>
</feature>
<protein>
    <recommendedName>
        <fullName evidence="5">5-formyltetrahydrofolate cyclo-ligase</fullName>
        <ecNumber evidence="5">6.3.3.2</ecNumber>
    </recommendedName>
</protein>
<dbReference type="PIRSF" id="PIRSF006806">
    <property type="entry name" value="FTHF_cligase"/>
    <property type="match status" value="1"/>
</dbReference>
<accession>A0A9D1IB32</accession>
<reference evidence="6" key="2">
    <citation type="journal article" date="2021" name="PeerJ">
        <title>Extensive microbial diversity within the chicken gut microbiome revealed by metagenomics and culture.</title>
        <authorList>
            <person name="Gilroy R."/>
            <person name="Ravi A."/>
            <person name="Getino M."/>
            <person name="Pursley I."/>
            <person name="Horton D.L."/>
            <person name="Alikhan N.F."/>
            <person name="Baker D."/>
            <person name="Gharbi K."/>
            <person name="Hall N."/>
            <person name="Watson M."/>
            <person name="Adriaenssens E.M."/>
            <person name="Foster-Nyarko E."/>
            <person name="Jarju S."/>
            <person name="Secka A."/>
            <person name="Antonio M."/>
            <person name="Oren A."/>
            <person name="Chaudhuri R.R."/>
            <person name="La Ragione R."/>
            <person name="Hildebrand F."/>
            <person name="Pallen M.J."/>
        </authorList>
    </citation>
    <scope>NUCLEOTIDE SEQUENCE</scope>
    <source>
        <strain evidence="6">ChiHcec3-11533</strain>
    </source>
</reference>
<keyword evidence="5" id="KW-0479">Metal-binding</keyword>
<feature type="binding site" evidence="4">
    <location>
        <position position="41"/>
    </location>
    <ligand>
        <name>substrate</name>
    </ligand>
</feature>
<dbReference type="InterPro" id="IPR037171">
    <property type="entry name" value="NagB/RpiA_transferase-like"/>
</dbReference>
<evidence type="ECO:0000313" key="6">
    <source>
        <dbReference type="EMBL" id="HIU34115.1"/>
    </source>
</evidence>
<dbReference type="InterPro" id="IPR024185">
    <property type="entry name" value="FTHF_cligase-like_sf"/>
</dbReference>
<dbReference type="GO" id="GO:0046872">
    <property type="term" value="F:metal ion binding"/>
    <property type="evidence" value="ECO:0007669"/>
    <property type="project" value="UniProtKB-KW"/>
</dbReference>
<reference evidence="6" key="1">
    <citation type="submission" date="2020-10" db="EMBL/GenBank/DDBJ databases">
        <authorList>
            <person name="Gilroy R."/>
        </authorList>
    </citation>
    <scope>NUCLEOTIDE SEQUENCE</scope>
    <source>
        <strain evidence="6">ChiHcec3-11533</strain>
    </source>
</reference>
<organism evidence="6 7">
    <name type="scientific">Candidatus Pullichristensenella excrementigallinarum</name>
    <dbReference type="NCBI Taxonomy" id="2840907"/>
    <lineage>
        <taxon>Bacteria</taxon>
        <taxon>Bacillati</taxon>
        <taxon>Bacillota</taxon>
        <taxon>Clostridia</taxon>
        <taxon>Candidatus Pullichristensenella</taxon>
    </lineage>
</organism>
<dbReference type="Gene3D" id="3.40.50.10420">
    <property type="entry name" value="NagB/RpiA/CoA transferase-like"/>
    <property type="match status" value="1"/>
</dbReference>
<dbReference type="EC" id="6.3.3.2" evidence="5"/>
<dbReference type="NCBIfam" id="TIGR02727">
    <property type="entry name" value="MTHFS_bact"/>
    <property type="match status" value="1"/>
</dbReference>
<evidence type="ECO:0000256" key="1">
    <source>
        <dbReference type="ARBA" id="ARBA00010638"/>
    </source>
</evidence>
<dbReference type="PANTHER" id="PTHR23407">
    <property type="entry name" value="ATPASE INHIBITOR/5-FORMYLTETRAHYDROFOLATE CYCLO-LIGASE"/>
    <property type="match status" value="1"/>
</dbReference>
<dbReference type="GO" id="GO:0005524">
    <property type="term" value="F:ATP binding"/>
    <property type="evidence" value="ECO:0007669"/>
    <property type="project" value="UniProtKB-KW"/>
</dbReference>
<dbReference type="SUPFAM" id="SSF100950">
    <property type="entry name" value="NagB/RpiA/CoA transferase-like"/>
    <property type="match status" value="1"/>
</dbReference>
<dbReference type="Pfam" id="PF01812">
    <property type="entry name" value="5-FTHF_cyc-lig"/>
    <property type="match status" value="1"/>
</dbReference>
<sequence length="176" mass="19891">MIARQAESWEKSYLLLSDRGIRRAFFALPEWEAAKAIFCYVSVGREPDTREILGAALRAGKRVAAPRCLEKGKMLPHWIHSPDALVPARFGLWEPAEDAPEALPEEIDLAIVPCVAADRRGFRLGHGGGYYDRYLGKLHCPRICLCRGRALLECVPAEEFDLRMDVILTEEEPLRF</sequence>
<dbReference type="AlphaFoldDB" id="A0A9D1IB32"/>
<keyword evidence="6" id="KW-0436">Ligase</keyword>
<proteinExistence type="inferred from homology"/>
<dbReference type="GO" id="GO:0009396">
    <property type="term" value="P:folic acid-containing compound biosynthetic process"/>
    <property type="evidence" value="ECO:0007669"/>
    <property type="project" value="TreeGrafter"/>
</dbReference>
<comment type="caution">
    <text evidence="6">The sequence shown here is derived from an EMBL/GenBank/DDBJ whole genome shotgun (WGS) entry which is preliminary data.</text>
</comment>
<evidence type="ECO:0000256" key="3">
    <source>
        <dbReference type="ARBA" id="ARBA00022840"/>
    </source>
</evidence>
<evidence type="ECO:0000256" key="2">
    <source>
        <dbReference type="ARBA" id="ARBA00022741"/>
    </source>
</evidence>
<feature type="binding site" evidence="4">
    <location>
        <position position="46"/>
    </location>
    <ligand>
        <name>substrate</name>
    </ligand>
</feature>
<dbReference type="Proteomes" id="UP000824072">
    <property type="component" value="Unassembled WGS sequence"/>
</dbReference>
<name>A0A9D1IB32_9FIRM</name>
<dbReference type="PANTHER" id="PTHR23407:SF1">
    <property type="entry name" value="5-FORMYLTETRAHYDROFOLATE CYCLO-LIGASE"/>
    <property type="match status" value="1"/>
</dbReference>
<dbReference type="GO" id="GO:0035999">
    <property type="term" value="P:tetrahydrofolate interconversion"/>
    <property type="evidence" value="ECO:0007669"/>
    <property type="project" value="TreeGrafter"/>
</dbReference>
<dbReference type="GO" id="GO:0030272">
    <property type="term" value="F:5-formyltetrahydrofolate cyclo-ligase activity"/>
    <property type="evidence" value="ECO:0007669"/>
    <property type="project" value="UniProtKB-EC"/>
</dbReference>